<evidence type="ECO:0000313" key="1">
    <source>
        <dbReference type="EMBL" id="ALN81568.1"/>
    </source>
</evidence>
<protein>
    <submittedName>
        <fullName evidence="1">Uncharacterized protein</fullName>
    </submittedName>
</protein>
<sequence length="40" mass="4509">MALLLHPDGSSKALYEIRLAQANRVCVAAVGRHYWTVKRN</sequence>
<dbReference type="PATRIC" id="fig|84531.7.peg.4523"/>
<dbReference type="AlphaFoldDB" id="A0A0S2E3X1"/>
<name>A0A0S2E3X1_LYSAN</name>
<dbReference type="KEGG" id="lab:LA76x_3444"/>
<gene>
    <name evidence="1" type="ORF">LA76x_3444</name>
</gene>
<dbReference type="KEGG" id="laq:GLA29479_4633"/>
<proteinExistence type="predicted"/>
<keyword evidence="2" id="KW-1185">Reference proteome</keyword>
<organism evidence="1 2">
    <name type="scientific">Lysobacter antibioticus</name>
    <dbReference type="NCBI Taxonomy" id="84531"/>
    <lineage>
        <taxon>Bacteria</taxon>
        <taxon>Pseudomonadati</taxon>
        <taxon>Pseudomonadota</taxon>
        <taxon>Gammaproteobacteria</taxon>
        <taxon>Lysobacterales</taxon>
        <taxon>Lysobacteraceae</taxon>
        <taxon>Lysobacter</taxon>
    </lineage>
</organism>
<accession>A0A0S2E3X1</accession>
<dbReference type="EMBL" id="CP011129">
    <property type="protein sequence ID" value="ALN81568.1"/>
    <property type="molecule type" value="Genomic_DNA"/>
</dbReference>
<reference evidence="1 2" key="1">
    <citation type="journal article" date="2015" name="BMC Genomics">
        <title>Comparative genomics and metabolic profiling of the genus Lysobacter.</title>
        <authorList>
            <person name="de Bruijn I."/>
            <person name="Cheng X."/>
            <person name="de Jager V."/>
            <person name="Exposito R.G."/>
            <person name="Watrous J."/>
            <person name="Patel N."/>
            <person name="Postma J."/>
            <person name="Dorrestein P.C."/>
            <person name="Kobayashi D."/>
            <person name="Raaijmakers J.M."/>
        </authorList>
    </citation>
    <scope>NUCLEOTIDE SEQUENCE [LARGE SCALE GENOMIC DNA]</scope>
    <source>
        <strain evidence="1 2">76</strain>
    </source>
</reference>
<evidence type="ECO:0000313" key="2">
    <source>
        <dbReference type="Proteomes" id="UP000060787"/>
    </source>
</evidence>
<dbReference type="Proteomes" id="UP000060787">
    <property type="component" value="Chromosome"/>
</dbReference>